<accession>A0AC60NY71</accession>
<name>A0AC60NY71_IXOPE</name>
<reference evidence="1 2" key="1">
    <citation type="journal article" date="2020" name="Cell">
        <title>Large-Scale Comparative Analyses of Tick Genomes Elucidate Their Genetic Diversity and Vector Capacities.</title>
        <authorList>
            <consortium name="Tick Genome and Microbiome Consortium (TIGMIC)"/>
            <person name="Jia N."/>
            <person name="Wang J."/>
            <person name="Shi W."/>
            <person name="Du L."/>
            <person name="Sun Y."/>
            <person name="Zhan W."/>
            <person name="Jiang J.F."/>
            <person name="Wang Q."/>
            <person name="Zhang B."/>
            <person name="Ji P."/>
            <person name="Bell-Sakyi L."/>
            <person name="Cui X.M."/>
            <person name="Yuan T.T."/>
            <person name="Jiang B.G."/>
            <person name="Yang W.F."/>
            <person name="Lam T.T."/>
            <person name="Chang Q.C."/>
            <person name="Ding S.J."/>
            <person name="Wang X.J."/>
            <person name="Zhu J.G."/>
            <person name="Ruan X.D."/>
            <person name="Zhao L."/>
            <person name="Wei J.T."/>
            <person name="Ye R.Z."/>
            <person name="Que T.C."/>
            <person name="Du C.H."/>
            <person name="Zhou Y.H."/>
            <person name="Cheng J.X."/>
            <person name="Dai P.F."/>
            <person name="Guo W.B."/>
            <person name="Han X.H."/>
            <person name="Huang E.J."/>
            <person name="Li L.F."/>
            <person name="Wei W."/>
            <person name="Gao Y.C."/>
            <person name="Liu J.Z."/>
            <person name="Shao H.Z."/>
            <person name="Wang X."/>
            <person name="Wang C.C."/>
            <person name="Yang T.C."/>
            <person name="Huo Q.B."/>
            <person name="Li W."/>
            <person name="Chen H.Y."/>
            <person name="Chen S.E."/>
            <person name="Zhou L.G."/>
            <person name="Ni X.B."/>
            <person name="Tian J.H."/>
            <person name="Sheng Y."/>
            <person name="Liu T."/>
            <person name="Pan Y.S."/>
            <person name="Xia L.Y."/>
            <person name="Li J."/>
            <person name="Zhao F."/>
            <person name="Cao W.C."/>
        </authorList>
    </citation>
    <scope>NUCLEOTIDE SEQUENCE [LARGE SCALE GENOMIC DNA]</scope>
    <source>
        <strain evidence="1">Iper-2018</strain>
    </source>
</reference>
<comment type="caution">
    <text evidence="1">The sequence shown here is derived from an EMBL/GenBank/DDBJ whole genome shotgun (WGS) entry which is preliminary data.</text>
</comment>
<gene>
    <name evidence="1" type="ORF">HPB47_010743</name>
</gene>
<evidence type="ECO:0000313" key="2">
    <source>
        <dbReference type="Proteomes" id="UP000805193"/>
    </source>
</evidence>
<proteinExistence type="predicted"/>
<protein>
    <submittedName>
        <fullName evidence="1">Uncharacterized protein</fullName>
    </submittedName>
</protein>
<organism evidence="1 2">
    <name type="scientific">Ixodes persulcatus</name>
    <name type="common">Taiga tick</name>
    <dbReference type="NCBI Taxonomy" id="34615"/>
    <lineage>
        <taxon>Eukaryota</taxon>
        <taxon>Metazoa</taxon>
        <taxon>Ecdysozoa</taxon>
        <taxon>Arthropoda</taxon>
        <taxon>Chelicerata</taxon>
        <taxon>Arachnida</taxon>
        <taxon>Acari</taxon>
        <taxon>Parasitiformes</taxon>
        <taxon>Ixodida</taxon>
        <taxon>Ixodoidea</taxon>
        <taxon>Ixodidae</taxon>
        <taxon>Ixodinae</taxon>
        <taxon>Ixodes</taxon>
    </lineage>
</organism>
<dbReference type="Proteomes" id="UP000805193">
    <property type="component" value="Unassembled WGS sequence"/>
</dbReference>
<keyword evidence="2" id="KW-1185">Reference proteome</keyword>
<evidence type="ECO:0000313" key="1">
    <source>
        <dbReference type="EMBL" id="KAG0412104.1"/>
    </source>
</evidence>
<sequence>MGTKSSQEEMMERYKRNFDSKAYRESLDTISHVYYFAQRQLHDIFNDSAFSGSKLLDIGCGPTVHNVFSAARKIDYIVLSDLLPGNRNEVEKWIQRTPDAISWSHISEALASLEGHTDVKSGAKGIEERTRRAIRKVIPCNVLEPRVLPEEHRETFDVVFSSHCLECACADEKSYQEAMRNIGNLVVRGGHLILCVIAGSYEYLVGDATLPSLPLTETMVKDALARAEFEIKRWNAFDRNDTPEASKTPECWQSSFVVLAQKL</sequence>
<dbReference type="EMBL" id="JABSTQ010011374">
    <property type="protein sequence ID" value="KAG0412104.1"/>
    <property type="molecule type" value="Genomic_DNA"/>
</dbReference>